<organism evidence="2 3">
    <name type="scientific">Steroidobacter gossypii</name>
    <dbReference type="NCBI Taxonomy" id="2805490"/>
    <lineage>
        <taxon>Bacteria</taxon>
        <taxon>Pseudomonadati</taxon>
        <taxon>Pseudomonadota</taxon>
        <taxon>Gammaproteobacteria</taxon>
        <taxon>Steroidobacterales</taxon>
        <taxon>Steroidobacteraceae</taxon>
        <taxon>Steroidobacter</taxon>
    </lineage>
</organism>
<dbReference type="InterPro" id="IPR010791">
    <property type="entry name" value="AttH_dom"/>
</dbReference>
<dbReference type="Pfam" id="PF07143">
    <property type="entry name" value="CrtC"/>
    <property type="match status" value="1"/>
</dbReference>
<sequence>MATLVMSGLRAEVIFPKVVPGYEIQFPRDEGSHPQFRTEWWYVTGWLEGAAGDPIGFQLTFFRTRTGIDENNPSRFALRQVLFAHLAVSDPKRGSLLHHEKSARAGFGLAEAAEGSLDVHIDDWRLRREGDIYIAVAKTGDLQIDLQLQPQAPPLLQGERGFSQKGPDVGSASYYYSLPQLAVTGRVAIEGADQTVRGVAWFDHEWSGAIVDERAQGWDWIGLNLDDGGALMMFQMRGPQDSELWAAAKLRPAGAAEDISYKPEAVAWKPLRHWRSSRTGVRYPVEWQVTVGDRVFTLRPLMDDQENDASGSTGTIYWEGAVRAFENGKPVGRGYLEMTGYAQKMRL</sequence>
<dbReference type="SUPFAM" id="SSF159245">
    <property type="entry name" value="AttH-like"/>
    <property type="match status" value="1"/>
</dbReference>
<accession>A0ABS1WRI0</accession>
<evidence type="ECO:0000259" key="1">
    <source>
        <dbReference type="Pfam" id="PF07143"/>
    </source>
</evidence>
<feature type="domain" description="AttH" evidence="1">
    <location>
        <begin position="38"/>
        <end position="207"/>
    </location>
</feature>
<keyword evidence="3" id="KW-1185">Reference proteome</keyword>
<reference evidence="2 3" key="1">
    <citation type="journal article" date="2021" name="Int. J. Syst. Evol. Microbiol.">
        <title>Steroidobacter gossypii sp. nov., isolated from soil of cotton cropping field.</title>
        <authorList>
            <person name="Huang R."/>
            <person name="Yang S."/>
            <person name="Zhen C."/>
            <person name="Liu W."/>
        </authorList>
    </citation>
    <scope>NUCLEOTIDE SEQUENCE [LARGE SCALE GENOMIC DNA]</scope>
    <source>
        <strain evidence="2 3">S1-65</strain>
    </source>
</reference>
<evidence type="ECO:0000313" key="2">
    <source>
        <dbReference type="EMBL" id="MBM0103586.1"/>
    </source>
</evidence>
<dbReference type="RefSeq" id="WP_203165549.1">
    <property type="nucleotide sequence ID" value="NZ_JAEVLS010000001.1"/>
</dbReference>
<dbReference type="PANTHER" id="PTHR38591">
    <property type="entry name" value="HYDROLASE"/>
    <property type="match status" value="1"/>
</dbReference>
<dbReference type="InterPro" id="IPR023374">
    <property type="entry name" value="AttH-like_dom_sf"/>
</dbReference>
<comment type="caution">
    <text evidence="2">The sequence shown here is derived from an EMBL/GenBank/DDBJ whole genome shotgun (WGS) entry which is preliminary data.</text>
</comment>
<dbReference type="Pfam" id="PF17186">
    <property type="entry name" value="Lipocalin_9"/>
    <property type="match status" value="1"/>
</dbReference>
<protein>
    <recommendedName>
        <fullName evidence="1">AttH domain-containing protein</fullName>
    </recommendedName>
</protein>
<dbReference type="EMBL" id="JAEVLS010000001">
    <property type="protein sequence ID" value="MBM0103586.1"/>
    <property type="molecule type" value="Genomic_DNA"/>
</dbReference>
<gene>
    <name evidence="2" type="ORF">JM946_02475</name>
</gene>
<dbReference type="Proteomes" id="UP000661077">
    <property type="component" value="Unassembled WGS sequence"/>
</dbReference>
<dbReference type="PANTHER" id="PTHR38591:SF1">
    <property type="entry name" value="BLL1000 PROTEIN"/>
    <property type="match status" value="1"/>
</dbReference>
<evidence type="ECO:0000313" key="3">
    <source>
        <dbReference type="Proteomes" id="UP000661077"/>
    </source>
</evidence>
<proteinExistence type="predicted"/>
<name>A0ABS1WRI0_9GAMM</name>
<dbReference type="Gene3D" id="2.40.370.10">
    <property type="entry name" value="AttH-like domain"/>
    <property type="match status" value="2"/>
</dbReference>